<dbReference type="PANTHER" id="PTHR33480">
    <property type="entry name" value="SET DOMAIN-CONTAINING PROTEIN-RELATED"/>
    <property type="match status" value="1"/>
</dbReference>
<feature type="compositionally biased region" description="Polar residues" evidence="1">
    <location>
        <begin position="169"/>
        <end position="181"/>
    </location>
</feature>
<dbReference type="PANTHER" id="PTHR33480:SF1">
    <property type="entry name" value="TYR RECOMBINASE DOMAIN-CONTAINING PROTEIN"/>
    <property type="match status" value="1"/>
</dbReference>
<dbReference type="Gene3D" id="4.10.1080.10">
    <property type="entry name" value="TSP type-3 repeat"/>
    <property type="match status" value="4"/>
</dbReference>
<dbReference type="PROSITE" id="PS50222">
    <property type="entry name" value="EF_HAND_2"/>
    <property type="match status" value="1"/>
</dbReference>
<feature type="compositionally biased region" description="Polar residues" evidence="1">
    <location>
        <begin position="322"/>
        <end position="339"/>
    </location>
</feature>
<feature type="compositionally biased region" description="Acidic residues" evidence="1">
    <location>
        <begin position="609"/>
        <end position="618"/>
    </location>
</feature>
<sequence length="1747" mass="197313">MGKQASKHAYRGKEPPDAECFLINGQFNKALEEQILKQTKTGFNLANYNLDTSLSELSVSLENKGGNIPLRVELPPQKMDTENPKVLELEQGLDKPQLNIEEFECGVHFEGLEKNKQEWSFTLYDFDGHGKITREDLSSLLKALHDAVGSSIKIPSNGTKTLKLRLTVGQDNTQLPENKSPSKGKKERVKGQCQNSCQVKGHNPCTAQSQDFLCSGSKRIQLTSQERQQLVELVQENMERNHVKQLRRHHSDCRGTTTHEHSHHKRRHRVHCTNVVTCNNQTSTATPANNNPNPNNQEERAKECQDRRNYYLDLAGIEHNAKPQSSAQNLNNSVGQSARTAADHLRSKSQETSKKCDNLQRESQRIKQQHLDSVKTEHLRSRSFDPQEVETKSPKGHHKGSSPHKHGRFRPVSLPVHVPDSMSHYHRRHRHRDKDHDLAMQQVAEWIEREHACEVVDGDKISSFAGKCTTKNEQGISCKLEMSEEKQAVWAKGLPGVPKAMFWPENLKRRPATLKAFLADIEWTLETITFLCGSNCQPGRKLLWFGDDKDKDTDGDGIPDHLDDDDHNDGIPDSKDDDGDGISDDKQYCDKDGCTTLKDSDGDGIPDHLDDDDDGDGIPDDKEKDTDGDGIPDYLDDDDDGDGIPDDKDIDDDGNRVPDNMEDTDGDGLPDHLDKDDDGDGIPDDKEKDTDGDGIPDYLDEDDDNDGIRDSQDKDDNGNGIPDHLEVDSDGDGIPDYLDDDDDNDGIPDHLDKDDKEKDTDGDGIPDYLDDDDDNDGIPDVDDDDGDGIPDKLEIHTDGDGIPDYLDNDDDGDGIPDSEDKDDDGDGIPDDKEKDTDGDGIPDYLDDDDDGDGIPDSEDKDDDGDGIPDDKEKDTDGDGIPDYLDNDDDGDGIPDSLDNDDDGDGITDDKEKDTYGDGIPDYLDDDEDNDGIPDSEDDDADGNGIPDYKEKDTDGYGILDYLDDDDGNDGIPDHLEFVFDFESSDEEWKPKKDDCIESDEVFSDTKCIRPFLSKDGTSKVKIVAEGDACVSETVSVAPVVKHGTKRVYDKRHACFFCGDTFSKISSHLQMKHSGEKLVAEILAKKKGGKDRKLLWKKLRNMGDFHYNIKRITEKKGHLIVERRPTTEKDSNEFLPCPHCLGFFVRSELWRHAKECPFRCQNNEEEKPLVYSAQILLYSNLHENSDLQENIQEILTGMKSDGVLKAIQSDNSLMSFGSAMLKRVGRGRLPNVRQKLRQLGRLLVSLRCLSTEAAVFTDFIKPKEFDRVVDAVKKISSNPSEITEKGCQKYSLPSLALKLGHSLKRLAEVIRGRAIRDGDDERRKDVENFILLHDTEWADKISSHARQTIAERKYNEPDILPLTCDIVKLKDFLLHEIVRLSELLLKDINAVNWRNLAMVVLCRITIFNKRRGGETSQMKLSAYVNRKTGEWKDAENLEIISTLSPIEKKLMDRLQLVEIVGKKNRKVPVLLTKDMWNALDLLNSKRNAIGVPLQNPFLFAAPSSKSGHLKCWDSLKWITNRVDLKNPELITTTNMRKYIATVSQIVDLDSKNELEWLANHMGHTLSVHRKYYRLQEQTLELAKVSKLLIAADCGMVHRYAGKTLDDITLEEIQLDKSEEEDCDEQDCSSSEECQERTPPKIKDSKQKQKEQKQSEKDTEYVCSNAKKCTRRPWKEEDKQALRTSFHQHFTLCCPPSKSDVMLQGRKSDRVRKLIEERGWTAVKYYVWNLVQQHKKRGQNMTNAKEQKN</sequence>
<evidence type="ECO:0000313" key="4">
    <source>
        <dbReference type="Proteomes" id="UP000005408"/>
    </source>
</evidence>
<feature type="domain" description="EF-hand" evidence="2">
    <location>
        <begin position="112"/>
        <end position="147"/>
    </location>
</feature>
<dbReference type="Gene3D" id="1.10.238.10">
    <property type="entry name" value="EF-hand"/>
    <property type="match status" value="1"/>
</dbReference>
<feature type="compositionally biased region" description="Acidic residues" evidence="1">
    <location>
        <begin position="728"/>
        <end position="746"/>
    </location>
</feature>
<feature type="region of interest" description="Disordered" evidence="1">
    <location>
        <begin position="280"/>
        <end position="305"/>
    </location>
</feature>
<feature type="region of interest" description="Disordered" evidence="1">
    <location>
        <begin position="1615"/>
        <end position="1655"/>
    </location>
</feature>
<feature type="region of interest" description="Disordered" evidence="1">
    <location>
        <begin position="245"/>
        <end position="268"/>
    </location>
</feature>
<feature type="compositionally biased region" description="Acidic residues" evidence="1">
    <location>
        <begin position="806"/>
        <end position="828"/>
    </location>
</feature>
<dbReference type="InterPro" id="IPR002048">
    <property type="entry name" value="EF_hand_dom"/>
</dbReference>
<feature type="compositionally biased region" description="Basic and acidic residues" evidence="1">
    <location>
        <begin position="706"/>
        <end position="727"/>
    </location>
</feature>
<dbReference type="Proteomes" id="UP000005408">
    <property type="component" value="Unassembled WGS sequence"/>
</dbReference>
<name>A0A8W8K044_MAGGI</name>
<evidence type="ECO:0000259" key="2">
    <source>
        <dbReference type="PROSITE" id="PS50222"/>
    </source>
</evidence>
<dbReference type="InterPro" id="IPR028974">
    <property type="entry name" value="TSP_type-3_rpt"/>
</dbReference>
<feature type="region of interest" description="Disordered" evidence="1">
    <location>
        <begin position="322"/>
        <end position="418"/>
    </location>
</feature>
<feature type="compositionally biased region" description="Basic and acidic residues" evidence="1">
    <location>
        <begin position="789"/>
        <end position="799"/>
    </location>
</feature>
<keyword evidence="4" id="KW-1185">Reference proteome</keyword>
<proteinExistence type="predicted"/>
<feature type="compositionally biased region" description="Basic and acidic residues" evidence="1">
    <location>
        <begin position="583"/>
        <end position="608"/>
    </location>
</feature>
<organism evidence="3 4">
    <name type="scientific">Magallana gigas</name>
    <name type="common">Pacific oyster</name>
    <name type="synonym">Crassostrea gigas</name>
    <dbReference type="NCBI Taxonomy" id="29159"/>
    <lineage>
        <taxon>Eukaryota</taxon>
        <taxon>Metazoa</taxon>
        <taxon>Spiralia</taxon>
        <taxon>Lophotrochozoa</taxon>
        <taxon>Mollusca</taxon>
        <taxon>Bivalvia</taxon>
        <taxon>Autobranchia</taxon>
        <taxon>Pteriomorphia</taxon>
        <taxon>Ostreida</taxon>
        <taxon>Ostreoidea</taxon>
        <taxon>Ostreidae</taxon>
        <taxon>Magallana</taxon>
    </lineage>
</organism>
<accession>A0A8W8K044</accession>
<reference evidence="3" key="1">
    <citation type="submission" date="2022-08" db="UniProtKB">
        <authorList>
            <consortium name="EnsemblMetazoa"/>
        </authorList>
    </citation>
    <scope>IDENTIFICATION</scope>
    <source>
        <strain evidence="3">05x7-T-G4-1.051#20</strain>
    </source>
</reference>
<feature type="compositionally biased region" description="Acidic residues" evidence="1">
    <location>
        <begin position="1616"/>
        <end position="1625"/>
    </location>
</feature>
<dbReference type="InterPro" id="IPR011992">
    <property type="entry name" value="EF-hand-dom_pair"/>
</dbReference>
<dbReference type="SUPFAM" id="SSF47473">
    <property type="entry name" value="EF-hand"/>
    <property type="match status" value="1"/>
</dbReference>
<feature type="compositionally biased region" description="Acidic residues" evidence="1">
    <location>
        <begin position="692"/>
        <end position="705"/>
    </location>
</feature>
<dbReference type="SUPFAM" id="SSF103647">
    <property type="entry name" value="TSP type-3 repeat"/>
    <property type="match status" value="1"/>
</dbReference>
<feature type="compositionally biased region" description="Low complexity" evidence="1">
    <location>
        <begin position="280"/>
        <end position="296"/>
    </location>
</feature>
<dbReference type="EnsemblMetazoa" id="G21559.1">
    <property type="protein sequence ID" value="G21559.1:cds"/>
    <property type="gene ID" value="G21559"/>
</dbReference>
<feature type="compositionally biased region" description="Acidic residues" evidence="1">
    <location>
        <begin position="922"/>
        <end position="941"/>
    </location>
</feature>
<feature type="region of interest" description="Disordered" evidence="1">
    <location>
        <begin position="169"/>
        <end position="188"/>
    </location>
</feature>
<feature type="compositionally biased region" description="Basic and acidic residues" evidence="1">
    <location>
        <begin position="747"/>
        <end position="761"/>
    </location>
</feature>
<feature type="compositionally biased region" description="Acidic residues" evidence="1">
    <location>
        <begin position="628"/>
        <end position="652"/>
    </location>
</feature>
<feature type="compositionally biased region" description="Basic and acidic residues" evidence="1">
    <location>
        <begin position="1632"/>
        <end position="1655"/>
    </location>
</feature>
<feature type="region of interest" description="Disordered" evidence="1">
    <location>
        <begin position="554"/>
        <end position="957"/>
    </location>
</feature>
<feature type="compositionally biased region" description="Acidic residues" evidence="1">
    <location>
        <begin position="877"/>
        <end position="906"/>
    </location>
</feature>
<feature type="compositionally biased region" description="Basic and acidic residues" evidence="1">
    <location>
        <begin position="341"/>
        <end position="393"/>
    </location>
</feature>
<protein>
    <recommendedName>
        <fullName evidence="2">EF-hand domain-containing protein</fullName>
    </recommendedName>
</protein>
<feature type="compositionally biased region" description="Acidic residues" evidence="1">
    <location>
        <begin position="838"/>
        <end position="867"/>
    </location>
</feature>
<dbReference type="GO" id="GO:0005509">
    <property type="term" value="F:calcium ion binding"/>
    <property type="evidence" value="ECO:0007669"/>
    <property type="project" value="InterPro"/>
</dbReference>
<feature type="compositionally biased region" description="Acidic residues" evidence="1">
    <location>
        <begin position="762"/>
        <end position="788"/>
    </location>
</feature>
<evidence type="ECO:0000256" key="1">
    <source>
        <dbReference type="SAM" id="MobiDB-lite"/>
    </source>
</evidence>
<evidence type="ECO:0000313" key="3">
    <source>
        <dbReference type="EnsemblMetazoa" id="G21559.1:cds"/>
    </source>
</evidence>
<feature type="compositionally biased region" description="Basic residues" evidence="1">
    <location>
        <begin position="394"/>
        <end position="409"/>
    </location>
</feature>